<organism evidence="2 3">
    <name type="scientific">Propionigenium maris DSM 9537</name>
    <dbReference type="NCBI Taxonomy" id="1123000"/>
    <lineage>
        <taxon>Bacteria</taxon>
        <taxon>Fusobacteriati</taxon>
        <taxon>Fusobacteriota</taxon>
        <taxon>Fusobacteriia</taxon>
        <taxon>Fusobacteriales</taxon>
        <taxon>Fusobacteriaceae</taxon>
        <taxon>Propionigenium</taxon>
    </lineage>
</organism>
<dbReference type="PANTHER" id="PTHR43591:SF110">
    <property type="entry name" value="RHODANESE DOMAIN-CONTAINING PROTEIN"/>
    <property type="match status" value="1"/>
</dbReference>
<dbReference type="Pfam" id="PF13649">
    <property type="entry name" value="Methyltransf_25"/>
    <property type="match status" value="1"/>
</dbReference>
<dbReference type="EMBL" id="BSDY01000005">
    <property type="protein sequence ID" value="GLI55823.1"/>
    <property type="molecule type" value="Genomic_DNA"/>
</dbReference>
<sequence length="247" mass="29149">MKITKDFVRSSIEEDIYLYFEATINIGLWESERYVFNKYFHREDTILDIGCGTGRTTLGLHEEGYRNIIGLDLSPKMIEWARGISESRETDLEFIVGDATNLSYEDESFSNIVFSFNGFMQIPSKKLREEALKEIKRVLKRGGYFIFTTHDRDEDKDFYQFWEEEKGKWSRGEQNPRLLEFGDVLAPSSCNENREIFVHIPTRNEVIELIEGAGLKLIEDFYRSDLFTETDRVKRFSNECRFFIVQK</sequence>
<proteinExistence type="predicted"/>
<dbReference type="InterPro" id="IPR041698">
    <property type="entry name" value="Methyltransf_25"/>
</dbReference>
<dbReference type="CDD" id="cd02440">
    <property type="entry name" value="AdoMet_MTases"/>
    <property type="match status" value="1"/>
</dbReference>
<keyword evidence="3" id="KW-1185">Reference proteome</keyword>
<dbReference type="SUPFAM" id="SSF53335">
    <property type="entry name" value="S-adenosyl-L-methionine-dependent methyltransferases"/>
    <property type="match status" value="1"/>
</dbReference>
<evidence type="ECO:0000259" key="1">
    <source>
        <dbReference type="Pfam" id="PF13649"/>
    </source>
</evidence>
<gene>
    <name evidence="2" type="ORF">PM10SUCC1_13370</name>
</gene>
<dbReference type="RefSeq" id="WP_281834566.1">
    <property type="nucleotide sequence ID" value="NZ_BSDY01000005.1"/>
</dbReference>
<name>A0A9W6GII4_9FUSO</name>
<evidence type="ECO:0000313" key="2">
    <source>
        <dbReference type="EMBL" id="GLI55823.1"/>
    </source>
</evidence>
<dbReference type="InterPro" id="IPR029063">
    <property type="entry name" value="SAM-dependent_MTases_sf"/>
</dbReference>
<feature type="domain" description="Methyltransferase" evidence="1">
    <location>
        <begin position="46"/>
        <end position="143"/>
    </location>
</feature>
<dbReference type="Proteomes" id="UP001144471">
    <property type="component" value="Unassembled WGS sequence"/>
</dbReference>
<comment type="caution">
    <text evidence="2">The sequence shown here is derived from an EMBL/GenBank/DDBJ whole genome shotgun (WGS) entry which is preliminary data.</text>
</comment>
<reference evidence="2" key="1">
    <citation type="submission" date="2022-12" db="EMBL/GenBank/DDBJ databases">
        <title>Reference genome sequencing for broad-spectrum identification of bacterial and archaeal isolates by mass spectrometry.</title>
        <authorList>
            <person name="Sekiguchi Y."/>
            <person name="Tourlousse D.M."/>
        </authorList>
    </citation>
    <scope>NUCLEOTIDE SEQUENCE</scope>
    <source>
        <strain evidence="2">10succ1</strain>
    </source>
</reference>
<evidence type="ECO:0000313" key="3">
    <source>
        <dbReference type="Proteomes" id="UP001144471"/>
    </source>
</evidence>
<protein>
    <recommendedName>
        <fullName evidence="1">Methyltransferase domain-containing protein</fullName>
    </recommendedName>
</protein>
<dbReference type="AlphaFoldDB" id="A0A9W6GII4"/>
<dbReference type="PANTHER" id="PTHR43591">
    <property type="entry name" value="METHYLTRANSFERASE"/>
    <property type="match status" value="1"/>
</dbReference>
<dbReference type="Gene3D" id="3.40.50.150">
    <property type="entry name" value="Vaccinia Virus protein VP39"/>
    <property type="match status" value="1"/>
</dbReference>
<accession>A0A9W6GII4</accession>